<dbReference type="KEGG" id="gai:IMCC3135_17155"/>
<dbReference type="KEGG" id="gai:IMCC3135_33640"/>
<dbReference type="KEGG" id="gai:IMCC3135_20355"/>
<dbReference type="KEGG" id="gai:IMCC3135_10115"/>
<keyword evidence="9" id="KW-1185">Reference proteome</keyword>
<proteinExistence type="predicted"/>
<feature type="region of interest" description="Disordered" evidence="1">
    <location>
        <begin position="144"/>
        <end position="169"/>
    </location>
</feature>
<evidence type="ECO:0000313" key="5">
    <source>
        <dbReference type="EMBL" id="ASJ73875.1"/>
    </source>
</evidence>
<feature type="region of interest" description="Disordered" evidence="1">
    <location>
        <begin position="70"/>
        <end position="90"/>
    </location>
</feature>
<dbReference type="Proteomes" id="UP000250079">
    <property type="component" value="Chromosome"/>
</dbReference>
<reference evidence="7 9" key="1">
    <citation type="submission" date="2016-12" db="EMBL/GenBank/DDBJ databases">
        <authorList>
            <person name="Song W.-J."/>
            <person name="Kurnit D.M."/>
        </authorList>
    </citation>
    <scope>NUCLEOTIDE SEQUENCE [LARGE SCALE GENOMIC DNA]</scope>
    <source>
        <strain evidence="7 9">IMCC3135</strain>
    </source>
</reference>
<evidence type="ECO:0000313" key="6">
    <source>
        <dbReference type="EMBL" id="ASJ74149.1"/>
    </source>
</evidence>
<dbReference type="EMBL" id="CP018632">
    <property type="protein sequence ID" value="ASJ76769.1"/>
    <property type="molecule type" value="Genomic_DNA"/>
</dbReference>
<dbReference type="EMBL" id="CP018632">
    <property type="protein sequence ID" value="ASJ73513.1"/>
    <property type="molecule type" value="Genomic_DNA"/>
</dbReference>
<sequence length="169" mass="19735">MNSRCVDVAFYWTPEEAAAIVDYLDRLRDTVWELYSEDIIECRTPELDEQCDPRQRHLCFDDEIDRMAGDDKQESTSCNQSGRTSQEPGVMNDKTKLWDALPSIDALSSLSDEDIGEMHNLLRALLHACEELYKDPIRRMGEQRHQELHPPWKRGLSRSSMPNWDDEDF</sequence>
<evidence type="ECO:0000256" key="1">
    <source>
        <dbReference type="SAM" id="MobiDB-lite"/>
    </source>
</evidence>
<gene>
    <name evidence="2" type="ORF">IMCC3135_07795</name>
    <name evidence="3" type="ORF">IMCC3135_10115</name>
    <name evidence="4" type="ORF">IMCC3135_17155</name>
    <name evidence="5" type="ORF">IMCC3135_18980</name>
    <name evidence="6" type="ORF">IMCC3135_20355</name>
    <name evidence="7" type="ORF">IMCC3135_31420</name>
    <name evidence="8" type="ORF">IMCC3135_33640</name>
</gene>
<evidence type="ECO:0000313" key="8">
    <source>
        <dbReference type="EMBL" id="ASJ76769.1"/>
    </source>
</evidence>
<dbReference type="OrthoDB" id="8910946at2"/>
<evidence type="ECO:0000313" key="9">
    <source>
        <dbReference type="Proteomes" id="UP000250079"/>
    </source>
</evidence>
<dbReference type="EMBL" id="CP018632">
    <property type="protein sequence ID" value="ASJ72117.1"/>
    <property type="molecule type" value="Genomic_DNA"/>
</dbReference>
<evidence type="ECO:0000313" key="3">
    <source>
        <dbReference type="EMBL" id="ASJ72117.1"/>
    </source>
</evidence>
<evidence type="ECO:0000313" key="2">
    <source>
        <dbReference type="EMBL" id="ASJ71663.1"/>
    </source>
</evidence>
<evidence type="ECO:0000313" key="7">
    <source>
        <dbReference type="EMBL" id="ASJ76332.1"/>
    </source>
</evidence>
<feature type="compositionally biased region" description="Polar residues" evidence="1">
    <location>
        <begin position="75"/>
        <end position="87"/>
    </location>
</feature>
<dbReference type="EMBL" id="CP018632">
    <property type="protein sequence ID" value="ASJ73875.1"/>
    <property type="molecule type" value="Genomic_DNA"/>
</dbReference>
<dbReference type="EMBL" id="CP018632">
    <property type="protein sequence ID" value="ASJ74149.1"/>
    <property type="molecule type" value="Genomic_DNA"/>
</dbReference>
<dbReference type="EMBL" id="CP018632">
    <property type="protein sequence ID" value="ASJ76332.1"/>
    <property type="molecule type" value="Genomic_DNA"/>
</dbReference>
<dbReference type="KEGG" id="gai:IMCC3135_07795"/>
<protein>
    <submittedName>
        <fullName evidence="7">Uncharacterized protein</fullName>
    </submittedName>
</protein>
<accession>A0A2Z2NY07</accession>
<dbReference type="KEGG" id="gai:IMCC3135_31420"/>
<name>A0A2Z2NY07_9GAMM</name>
<dbReference type="EMBL" id="CP018632">
    <property type="protein sequence ID" value="ASJ71663.1"/>
    <property type="molecule type" value="Genomic_DNA"/>
</dbReference>
<dbReference type="RefSeq" id="WP_088917073.1">
    <property type="nucleotide sequence ID" value="NZ_CP018632.1"/>
</dbReference>
<evidence type="ECO:0000313" key="4">
    <source>
        <dbReference type="EMBL" id="ASJ73513.1"/>
    </source>
</evidence>
<dbReference type="KEGG" id="gai:IMCC3135_18980"/>
<dbReference type="AlphaFoldDB" id="A0A2Z2NY07"/>
<organism evidence="7 9">
    <name type="scientific">Granulosicoccus antarcticus IMCC3135</name>
    <dbReference type="NCBI Taxonomy" id="1192854"/>
    <lineage>
        <taxon>Bacteria</taxon>
        <taxon>Pseudomonadati</taxon>
        <taxon>Pseudomonadota</taxon>
        <taxon>Gammaproteobacteria</taxon>
        <taxon>Chromatiales</taxon>
        <taxon>Granulosicoccaceae</taxon>
        <taxon>Granulosicoccus</taxon>
    </lineage>
</organism>